<evidence type="ECO:0000259" key="5">
    <source>
        <dbReference type="PROSITE" id="PS50931"/>
    </source>
</evidence>
<comment type="caution">
    <text evidence="6">The sequence shown here is derived from an EMBL/GenBank/DDBJ whole genome shotgun (WGS) entry which is preliminary data.</text>
</comment>
<dbReference type="Gene3D" id="3.40.190.290">
    <property type="match status" value="1"/>
</dbReference>
<evidence type="ECO:0000313" key="7">
    <source>
        <dbReference type="Proteomes" id="UP001221566"/>
    </source>
</evidence>
<name>A0ABT5I3F1_VOGIN</name>
<evidence type="ECO:0000313" key="6">
    <source>
        <dbReference type="EMBL" id="MDC7690707.1"/>
    </source>
</evidence>
<dbReference type="InterPro" id="IPR000847">
    <property type="entry name" value="LysR_HTH_N"/>
</dbReference>
<keyword evidence="2" id="KW-0805">Transcription regulation</keyword>
<dbReference type="InterPro" id="IPR036390">
    <property type="entry name" value="WH_DNA-bd_sf"/>
</dbReference>
<dbReference type="SUPFAM" id="SSF46785">
    <property type="entry name" value="Winged helix' DNA-binding domain"/>
    <property type="match status" value="1"/>
</dbReference>
<dbReference type="Pfam" id="PF03466">
    <property type="entry name" value="LysR_substrate"/>
    <property type="match status" value="1"/>
</dbReference>
<dbReference type="PANTHER" id="PTHR30419">
    <property type="entry name" value="HTH-TYPE TRANSCRIPTIONAL REGULATOR YBHD"/>
    <property type="match status" value="1"/>
</dbReference>
<dbReference type="CDD" id="cd05466">
    <property type="entry name" value="PBP2_LTTR_substrate"/>
    <property type="match status" value="1"/>
</dbReference>
<gene>
    <name evidence="6" type="ORF">PQU93_07910</name>
</gene>
<evidence type="ECO:0000256" key="2">
    <source>
        <dbReference type="ARBA" id="ARBA00023015"/>
    </source>
</evidence>
<dbReference type="InterPro" id="IPR050950">
    <property type="entry name" value="HTH-type_LysR_regulators"/>
</dbReference>
<dbReference type="PROSITE" id="PS50931">
    <property type="entry name" value="HTH_LYSR"/>
    <property type="match status" value="1"/>
</dbReference>
<dbReference type="EMBL" id="JAQQKY010000004">
    <property type="protein sequence ID" value="MDC7690707.1"/>
    <property type="molecule type" value="Genomic_DNA"/>
</dbReference>
<dbReference type="Pfam" id="PF00126">
    <property type="entry name" value="HTH_1"/>
    <property type="match status" value="1"/>
</dbReference>
<dbReference type="InterPro" id="IPR005119">
    <property type="entry name" value="LysR_subst-bd"/>
</dbReference>
<organism evidence="6 7">
    <name type="scientific">Vogesella indigofera</name>
    <name type="common">Pseudomonas indigofera</name>
    <dbReference type="NCBI Taxonomy" id="45465"/>
    <lineage>
        <taxon>Bacteria</taxon>
        <taxon>Pseudomonadati</taxon>
        <taxon>Pseudomonadota</taxon>
        <taxon>Betaproteobacteria</taxon>
        <taxon>Neisseriales</taxon>
        <taxon>Chromobacteriaceae</taxon>
        <taxon>Vogesella</taxon>
    </lineage>
</organism>
<dbReference type="PRINTS" id="PR00039">
    <property type="entry name" value="HTHLYSR"/>
</dbReference>
<proteinExistence type="inferred from homology"/>
<comment type="similarity">
    <text evidence="1">Belongs to the LysR transcriptional regulatory family.</text>
</comment>
<sequence length="318" mass="36075">MQIETKGSFLNDRLDWNLLRTFLAIVEEHSISRAAERLHLTQPAISQSLRRLEESLGQRLIERRGPRFEITRAGEEVRRIAEEIYGNISRLSSELGELGDSVSGSVRLLSVSGVYLQPYDDFLAGFHRANPRIDLQVEVMRSSEVISTLLQKTATAGLSPSRVPVKKLERRLFMRQRYAIFCGRHHRLFGQPALTTEDLLSENFVSFTGDQIGDNLSPLTIFRDEKGFKGRVVASSSSVHEVRRLIFAGFGIGCLPEHVAQPDVAQQRLQRLPPGEGVADVDIHLLWSRERKYSQAETLFLVSLNQWLEKRERLGQAD</sequence>
<evidence type="ECO:0000256" key="3">
    <source>
        <dbReference type="ARBA" id="ARBA00023125"/>
    </source>
</evidence>
<evidence type="ECO:0000256" key="1">
    <source>
        <dbReference type="ARBA" id="ARBA00009437"/>
    </source>
</evidence>
<dbReference type="RefSeq" id="WP_255907456.1">
    <property type="nucleotide sequence ID" value="NZ_JAQQKY010000004.1"/>
</dbReference>
<dbReference type="InterPro" id="IPR036388">
    <property type="entry name" value="WH-like_DNA-bd_sf"/>
</dbReference>
<dbReference type="SUPFAM" id="SSF53850">
    <property type="entry name" value="Periplasmic binding protein-like II"/>
    <property type="match status" value="1"/>
</dbReference>
<keyword evidence="4" id="KW-0804">Transcription</keyword>
<evidence type="ECO:0000256" key="4">
    <source>
        <dbReference type="ARBA" id="ARBA00023163"/>
    </source>
</evidence>
<protein>
    <submittedName>
        <fullName evidence="6">LysR family transcriptional regulator</fullName>
    </submittedName>
</protein>
<feature type="domain" description="HTH lysR-type" evidence="5">
    <location>
        <begin position="14"/>
        <end position="71"/>
    </location>
</feature>
<dbReference type="Proteomes" id="UP001221566">
    <property type="component" value="Unassembled WGS sequence"/>
</dbReference>
<keyword evidence="7" id="KW-1185">Reference proteome</keyword>
<keyword evidence="3" id="KW-0238">DNA-binding</keyword>
<dbReference type="Gene3D" id="1.10.10.10">
    <property type="entry name" value="Winged helix-like DNA-binding domain superfamily/Winged helix DNA-binding domain"/>
    <property type="match status" value="1"/>
</dbReference>
<accession>A0ABT5I3F1</accession>
<reference evidence="6 7" key="1">
    <citation type="submission" date="2023-01" db="EMBL/GenBank/DDBJ databases">
        <title>Novel species of the genus Vogesella isolated from rivers.</title>
        <authorList>
            <person name="Lu H."/>
        </authorList>
    </citation>
    <scope>NUCLEOTIDE SEQUENCE [LARGE SCALE GENOMIC DNA]</scope>
    <source>
        <strain evidence="6 7">SH7W</strain>
    </source>
</reference>